<keyword evidence="1" id="KW-1133">Transmembrane helix</keyword>
<dbReference type="EMBL" id="BK016185">
    <property type="protein sequence ID" value="DAG00992.1"/>
    <property type="molecule type" value="Genomic_DNA"/>
</dbReference>
<name>A0A8S5V2L4_9CAUD</name>
<accession>A0A8S5V2L4</accession>
<feature type="transmembrane region" description="Helical" evidence="1">
    <location>
        <begin position="6"/>
        <end position="24"/>
    </location>
</feature>
<reference evidence="2" key="1">
    <citation type="journal article" date="2021" name="Proc. Natl. Acad. Sci. U.S.A.">
        <title>A Catalog of Tens of Thousands of Viruses from Human Metagenomes Reveals Hidden Associations with Chronic Diseases.</title>
        <authorList>
            <person name="Tisza M.J."/>
            <person name="Buck C.B."/>
        </authorList>
    </citation>
    <scope>NUCLEOTIDE SEQUENCE</scope>
    <source>
        <strain evidence="2">Ct0Bp21</strain>
    </source>
</reference>
<organism evidence="2">
    <name type="scientific">Siphoviridae sp. ct0Bp21</name>
    <dbReference type="NCBI Taxonomy" id="2825291"/>
    <lineage>
        <taxon>Viruses</taxon>
        <taxon>Duplodnaviria</taxon>
        <taxon>Heunggongvirae</taxon>
        <taxon>Uroviricota</taxon>
        <taxon>Caudoviricetes</taxon>
    </lineage>
</organism>
<evidence type="ECO:0000256" key="1">
    <source>
        <dbReference type="SAM" id="Phobius"/>
    </source>
</evidence>
<keyword evidence="1" id="KW-0472">Membrane</keyword>
<keyword evidence="1" id="KW-0812">Transmembrane</keyword>
<evidence type="ECO:0000313" key="2">
    <source>
        <dbReference type="EMBL" id="DAG00992.1"/>
    </source>
</evidence>
<sequence length="31" mass="3617">MNKDLFRFFMENVLLFAVLGFLFGKSMSTNV</sequence>
<proteinExistence type="predicted"/>
<protein>
    <submittedName>
        <fullName evidence="2">Uncharacterized protein</fullName>
    </submittedName>
</protein>